<accession>N1PR42</accession>
<dbReference type="AlphaFoldDB" id="N1PR42"/>
<organism evidence="1 2">
    <name type="scientific">Dothistroma septosporum (strain NZE10 / CBS 128990)</name>
    <name type="common">Red band needle blight fungus</name>
    <name type="synonym">Mycosphaerella pini</name>
    <dbReference type="NCBI Taxonomy" id="675120"/>
    <lineage>
        <taxon>Eukaryota</taxon>
        <taxon>Fungi</taxon>
        <taxon>Dikarya</taxon>
        <taxon>Ascomycota</taxon>
        <taxon>Pezizomycotina</taxon>
        <taxon>Dothideomycetes</taxon>
        <taxon>Dothideomycetidae</taxon>
        <taxon>Mycosphaerellales</taxon>
        <taxon>Mycosphaerellaceae</taxon>
        <taxon>Dothistroma</taxon>
    </lineage>
</organism>
<gene>
    <name evidence="1" type="ORF">DOTSEDRAFT_71525</name>
</gene>
<name>N1PR42_DOTSN</name>
<protein>
    <submittedName>
        <fullName evidence="1">Uncharacterized protein</fullName>
    </submittedName>
</protein>
<evidence type="ECO:0000313" key="1">
    <source>
        <dbReference type="EMBL" id="EME45857.1"/>
    </source>
</evidence>
<dbReference type="Proteomes" id="UP000016933">
    <property type="component" value="Unassembled WGS sequence"/>
</dbReference>
<proteinExistence type="predicted"/>
<reference evidence="2" key="1">
    <citation type="journal article" date="2012" name="PLoS Genet.">
        <title>The genomes of the fungal plant pathogens Cladosporium fulvum and Dothistroma septosporum reveal adaptation to different hosts and lifestyles but also signatures of common ancestry.</title>
        <authorList>
            <person name="de Wit P.J.G.M."/>
            <person name="van der Burgt A."/>
            <person name="Oekmen B."/>
            <person name="Stergiopoulos I."/>
            <person name="Abd-Elsalam K.A."/>
            <person name="Aerts A.L."/>
            <person name="Bahkali A.H."/>
            <person name="Beenen H.G."/>
            <person name="Chettri P."/>
            <person name="Cox M.P."/>
            <person name="Datema E."/>
            <person name="de Vries R.P."/>
            <person name="Dhillon B."/>
            <person name="Ganley A.R."/>
            <person name="Griffiths S.A."/>
            <person name="Guo Y."/>
            <person name="Hamelin R.C."/>
            <person name="Henrissat B."/>
            <person name="Kabir M.S."/>
            <person name="Jashni M.K."/>
            <person name="Kema G."/>
            <person name="Klaubauf S."/>
            <person name="Lapidus A."/>
            <person name="Levasseur A."/>
            <person name="Lindquist E."/>
            <person name="Mehrabi R."/>
            <person name="Ohm R.A."/>
            <person name="Owen T.J."/>
            <person name="Salamov A."/>
            <person name="Schwelm A."/>
            <person name="Schijlen E."/>
            <person name="Sun H."/>
            <person name="van den Burg H.A."/>
            <person name="van Ham R.C.H.J."/>
            <person name="Zhang S."/>
            <person name="Goodwin S.B."/>
            <person name="Grigoriev I.V."/>
            <person name="Collemare J."/>
            <person name="Bradshaw R.E."/>
        </authorList>
    </citation>
    <scope>NUCLEOTIDE SEQUENCE [LARGE SCALE GENOMIC DNA]</scope>
    <source>
        <strain evidence="2">NZE10 / CBS 128990</strain>
    </source>
</reference>
<keyword evidence="2" id="KW-1185">Reference proteome</keyword>
<dbReference type="EMBL" id="KB446538">
    <property type="protein sequence ID" value="EME45857.1"/>
    <property type="molecule type" value="Genomic_DNA"/>
</dbReference>
<dbReference type="HOGENOM" id="CLU_2573858_0_0_1"/>
<reference evidence="1 2" key="2">
    <citation type="journal article" date="2012" name="PLoS Pathog.">
        <title>Diverse lifestyles and strategies of plant pathogenesis encoded in the genomes of eighteen Dothideomycetes fungi.</title>
        <authorList>
            <person name="Ohm R.A."/>
            <person name="Feau N."/>
            <person name="Henrissat B."/>
            <person name="Schoch C.L."/>
            <person name="Horwitz B.A."/>
            <person name="Barry K.W."/>
            <person name="Condon B.J."/>
            <person name="Copeland A.C."/>
            <person name="Dhillon B."/>
            <person name="Glaser F."/>
            <person name="Hesse C.N."/>
            <person name="Kosti I."/>
            <person name="LaButti K."/>
            <person name="Lindquist E.A."/>
            <person name="Lucas S."/>
            <person name="Salamov A.A."/>
            <person name="Bradshaw R.E."/>
            <person name="Ciuffetti L."/>
            <person name="Hamelin R.C."/>
            <person name="Kema G.H.J."/>
            <person name="Lawrence C."/>
            <person name="Scott J.A."/>
            <person name="Spatafora J.W."/>
            <person name="Turgeon B.G."/>
            <person name="de Wit P.J.G.M."/>
            <person name="Zhong S."/>
            <person name="Goodwin S.B."/>
            <person name="Grigoriev I.V."/>
        </authorList>
    </citation>
    <scope>NUCLEOTIDE SEQUENCE [LARGE SCALE GENOMIC DNA]</scope>
    <source>
        <strain evidence="2">NZE10 / CBS 128990</strain>
    </source>
</reference>
<sequence>MYIQNVRFFRLPWQPGFVSVSAVLSATSYHGQRSSPGLRKNDTMYVSHQQSDMHSEPSRLTAWAVMLLDFQCPALQDRCSP</sequence>
<evidence type="ECO:0000313" key="2">
    <source>
        <dbReference type="Proteomes" id="UP000016933"/>
    </source>
</evidence>